<sequence length="252" mass="29155">MVKRKRQVERCVSLMRIAILDNDLRFSDQLYQKISMGFAKRDWALNCHIFSHPQDLLNSNLGTLHAVFLDIDMPEMNGLEVASQIRQHYPDLILVFITAFLQFAPSGYKVSAFRYILKENYIEELDSCLDAIQDKLLDGKETIVVDSKNLQIEIPLRDILYVEGTPYRRVLLHTTEAASPVLECRGKMNDYTERLSGKGFIRLQKSFLVNMSYISKISGYTAQLRNGEILKVSEKDYKAICAEYLMWKGRRL</sequence>
<dbReference type="Gene3D" id="3.40.50.2300">
    <property type="match status" value="1"/>
</dbReference>
<evidence type="ECO:0000313" key="9">
    <source>
        <dbReference type="Proteomes" id="UP000406184"/>
    </source>
</evidence>
<evidence type="ECO:0000256" key="2">
    <source>
        <dbReference type="ARBA" id="ARBA00024867"/>
    </source>
</evidence>
<evidence type="ECO:0000256" key="1">
    <source>
        <dbReference type="ARBA" id="ARBA00018672"/>
    </source>
</evidence>
<dbReference type="GO" id="GO:0000156">
    <property type="term" value="F:phosphorelay response regulator activity"/>
    <property type="evidence" value="ECO:0007669"/>
    <property type="project" value="InterPro"/>
</dbReference>
<feature type="modified residue" description="4-aspartylphosphate" evidence="3">
    <location>
        <position position="70"/>
    </location>
</feature>
<dbReference type="EMBL" id="QVER01000027">
    <property type="protein sequence ID" value="RGB85648.1"/>
    <property type="molecule type" value="Genomic_DNA"/>
</dbReference>
<name>A0A3E2TWU6_9FIRM</name>
<dbReference type="AlphaFoldDB" id="A0A3E2TWU6"/>
<reference evidence="6 8" key="1">
    <citation type="submission" date="2018-08" db="EMBL/GenBank/DDBJ databases">
        <title>A genome reference for cultivated species of the human gut microbiota.</title>
        <authorList>
            <person name="Zou Y."/>
            <person name="Xue W."/>
            <person name="Luo G."/>
        </authorList>
    </citation>
    <scope>NUCLEOTIDE SEQUENCE [LARGE SCALE GENOMIC DNA]</scope>
    <source>
        <strain evidence="6 8">AF32-8AC</strain>
    </source>
</reference>
<dbReference type="SUPFAM" id="SSF52172">
    <property type="entry name" value="CheY-like"/>
    <property type="match status" value="1"/>
</dbReference>
<dbReference type="Proteomes" id="UP000406184">
    <property type="component" value="Unassembled WGS sequence"/>
</dbReference>
<dbReference type="Pfam" id="PF00072">
    <property type="entry name" value="Response_reg"/>
    <property type="match status" value="1"/>
</dbReference>
<evidence type="ECO:0000259" key="4">
    <source>
        <dbReference type="PROSITE" id="PS50110"/>
    </source>
</evidence>
<dbReference type="PROSITE" id="PS50110">
    <property type="entry name" value="RESPONSE_REGULATORY"/>
    <property type="match status" value="1"/>
</dbReference>
<dbReference type="Gene3D" id="2.40.50.1020">
    <property type="entry name" value="LytTr DNA-binding domain"/>
    <property type="match status" value="1"/>
</dbReference>
<dbReference type="Proteomes" id="UP000260991">
    <property type="component" value="Unassembled WGS sequence"/>
</dbReference>
<dbReference type="PROSITE" id="PS50930">
    <property type="entry name" value="HTH_LYTTR"/>
    <property type="match status" value="1"/>
</dbReference>
<keyword evidence="3" id="KW-0597">Phosphoprotein</keyword>
<dbReference type="PANTHER" id="PTHR37299:SF1">
    <property type="entry name" value="STAGE 0 SPORULATION PROTEIN A HOMOLOG"/>
    <property type="match status" value="1"/>
</dbReference>
<proteinExistence type="predicted"/>
<dbReference type="InterPro" id="IPR007492">
    <property type="entry name" value="LytTR_DNA-bd_dom"/>
</dbReference>
<evidence type="ECO:0000313" key="8">
    <source>
        <dbReference type="Proteomes" id="UP000260991"/>
    </source>
</evidence>
<dbReference type="GO" id="GO:0003677">
    <property type="term" value="F:DNA binding"/>
    <property type="evidence" value="ECO:0007669"/>
    <property type="project" value="InterPro"/>
</dbReference>
<accession>A0A3E2TWU6</accession>
<keyword evidence="9" id="KW-1185">Reference proteome</keyword>
<evidence type="ECO:0000313" key="7">
    <source>
        <dbReference type="EMBL" id="VUX22031.1"/>
    </source>
</evidence>
<evidence type="ECO:0000313" key="6">
    <source>
        <dbReference type="EMBL" id="RGB85648.1"/>
    </source>
</evidence>
<dbReference type="InterPro" id="IPR046947">
    <property type="entry name" value="LytR-like"/>
</dbReference>
<dbReference type="SMART" id="SM00850">
    <property type="entry name" value="LytTR"/>
    <property type="match status" value="1"/>
</dbReference>
<protein>
    <recommendedName>
        <fullName evidence="1">Stage 0 sporulation protein A homolog</fullName>
    </recommendedName>
</protein>
<gene>
    <name evidence="7" type="primary">natR_2</name>
    <name evidence="6" type="ORF">DWZ46_13875</name>
    <name evidence="7" type="ORF">FPPS064S07_01786</name>
</gene>
<reference evidence="7 9" key="2">
    <citation type="submission" date="2019-07" db="EMBL/GenBank/DDBJ databases">
        <authorList>
            <person name="Hibberd C M."/>
            <person name="Gehrig L. J."/>
            <person name="Chang H.-W."/>
            <person name="Venkatesh S."/>
        </authorList>
    </citation>
    <scope>NUCLEOTIDE SEQUENCE [LARGE SCALE GENOMIC DNA]</scope>
    <source>
        <strain evidence="7">Faecalibacterium_prausnitzii_JG_BgPS064</strain>
    </source>
</reference>
<comment type="function">
    <text evidence="2">May play the central regulatory role in sporulation. It may be an element of the effector pathway responsible for the activation of sporulation genes in response to nutritional stress. Spo0A may act in concert with spo0H (a sigma factor) to control the expression of some genes that are critical to the sporulation process.</text>
</comment>
<evidence type="ECO:0000259" key="5">
    <source>
        <dbReference type="PROSITE" id="PS50930"/>
    </source>
</evidence>
<dbReference type="InterPro" id="IPR011006">
    <property type="entry name" value="CheY-like_superfamily"/>
</dbReference>
<evidence type="ECO:0000256" key="3">
    <source>
        <dbReference type="PROSITE-ProRule" id="PRU00169"/>
    </source>
</evidence>
<dbReference type="Pfam" id="PF04397">
    <property type="entry name" value="LytTR"/>
    <property type="match status" value="1"/>
</dbReference>
<dbReference type="PANTHER" id="PTHR37299">
    <property type="entry name" value="TRANSCRIPTIONAL REGULATOR-RELATED"/>
    <property type="match status" value="1"/>
</dbReference>
<dbReference type="SMART" id="SM00448">
    <property type="entry name" value="REC"/>
    <property type="match status" value="1"/>
</dbReference>
<dbReference type="InterPro" id="IPR001789">
    <property type="entry name" value="Sig_transdc_resp-reg_receiver"/>
</dbReference>
<feature type="domain" description="HTH LytTR-type" evidence="5">
    <location>
        <begin position="143"/>
        <end position="217"/>
    </location>
</feature>
<feature type="domain" description="Response regulatory" evidence="4">
    <location>
        <begin position="16"/>
        <end position="133"/>
    </location>
</feature>
<organism evidence="6 8">
    <name type="scientific">Faecalibacterium prausnitzii</name>
    <dbReference type="NCBI Taxonomy" id="853"/>
    <lineage>
        <taxon>Bacteria</taxon>
        <taxon>Bacillati</taxon>
        <taxon>Bacillota</taxon>
        <taxon>Clostridia</taxon>
        <taxon>Eubacteriales</taxon>
        <taxon>Oscillospiraceae</taxon>
        <taxon>Faecalibacterium</taxon>
    </lineage>
</organism>
<dbReference type="EMBL" id="CABHMY010000177">
    <property type="protein sequence ID" value="VUX22031.1"/>
    <property type="molecule type" value="Genomic_DNA"/>
</dbReference>